<dbReference type="InterPro" id="IPR036188">
    <property type="entry name" value="FAD/NAD-bd_sf"/>
</dbReference>
<dbReference type="InterPro" id="IPR003953">
    <property type="entry name" value="FAD-dep_OxRdtase_2_FAD-bd"/>
</dbReference>
<reference evidence="8" key="1">
    <citation type="submission" date="2019-04" db="EMBL/GenBank/DDBJ databases">
        <title>Friends and foes A comparative genomics studyof 23 Aspergillus species from section Flavi.</title>
        <authorList>
            <consortium name="DOE Joint Genome Institute"/>
            <person name="Kjaerbolling I."/>
            <person name="Vesth T."/>
            <person name="Frisvad J.C."/>
            <person name="Nybo J.L."/>
            <person name="Theobald S."/>
            <person name="Kildgaard S."/>
            <person name="Isbrandt T."/>
            <person name="Kuo A."/>
            <person name="Sato A."/>
            <person name="Lyhne E.K."/>
            <person name="Kogle M.E."/>
            <person name="Wiebenga A."/>
            <person name="Kun R.S."/>
            <person name="Lubbers R.J."/>
            <person name="Makela M.R."/>
            <person name="Barry K."/>
            <person name="Chovatia M."/>
            <person name="Clum A."/>
            <person name="Daum C."/>
            <person name="Haridas S."/>
            <person name="He G."/>
            <person name="LaButti K."/>
            <person name="Lipzen A."/>
            <person name="Mondo S."/>
            <person name="Riley R."/>
            <person name="Salamov A."/>
            <person name="Simmons B.A."/>
            <person name="Magnuson J.K."/>
            <person name="Henrissat B."/>
            <person name="Mortensen U.H."/>
            <person name="Larsen T.O."/>
            <person name="Devries R.P."/>
            <person name="Grigoriev I.V."/>
            <person name="Machida M."/>
            <person name="Baker S.E."/>
            <person name="Andersen M.R."/>
        </authorList>
    </citation>
    <scope>NUCLEOTIDE SEQUENCE [LARGE SCALE GENOMIC DNA]</scope>
    <source>
        <strain evidence="8">IBT 14317</strain>
    </source>
</reference>
<dbReference type="Pfam" id="PF01494">
    <property type="entry name" value="FAD_binding_3"/>
    <property type="match status" value="1"/>
</dbReference>
<dbReference type="Pfam" id="PF00890">
    <property type="entry name" value="FAD_binding_2"/>
    <property type="match status" value="1"/>
</dbReference>
<evidence type="ECO:0000259" key="6">
    <source>
        <dbReference type="Pfam" id="PF00890"/>
    </source>
</evidence>
<gene>
    <name evidence="8" type="ORF">BDV23DRAFT_112001</name>
</gene>
<proteinExistence type="inferred from homology"/>
<protein>
    <submittedName>
        <fullName evidence="8">FAD/NAD(P)-binding domain-containing protein</fullName>
    </submittedName>
</protein>
<keyword evidence="4" id="KW-0560">Oxidoreductase</keyword>
<dbReference type="InterPro" id="IPR002938">
    <property type="entry name" value="FAD-bd"/>
</dbReference>
<dbReference type="GO" id="GO:0004497">
    <property type="term" value="F:monooxygenase activity"/>
    <property type="evidence" value="ECO:0007669"/>
    <property type="project" value="UniProtKB-KW"/>
</dbReference>
<dbReference type="InterPro" id="IPR050493">
    <property type="entry name" value="FAD-dep_Monooxygenase_BioMet"/>
</dbReference>
<evidence type="ECO:0000256" key="5">
    <source>
        <dbReference type="ARBA" id="ARBA00023033"/>
    </source>
</evidence>
<feature type="domain" description="FAD-binding" evidence="7">
    <location>
        <begin position="134"/>
        <end position="383"/>
    </location>
</feature>
<dbReference type="PANTHER" id="PTHR13789">
    <property type="entry name" value="MONOOXYGENASE"/>
    <property type="match status" value="1"/>
</dbReference>
<dbReference type="GO" id="GO:0071949">
    <property type="term" value="F:FAD binding"/>
    <property type="evidence" value="ECO:0007669"/>
    <property type="project" value="InterPro"/>
</dbReference>
<evidence type="ECO:0000256" key="3">
    <source>
        <dbReference type="ARBA" id="ARBA00022827"/>
    </source>
</evidence>
<dbReference type="PANTHER" id="PTHR13789:SF236">
    <property type="entry name" value="MONOOXYGENASE, PUTATIVE (AFU_ORTHOLOGUE AFUA_6G12060)-RELATED"/>
    <property type="match status" value="1"/>
</dbReference>
<dbReference type="Proteomes" id="UP000326877">
    <property type="component" value="Unassembled WGS sequence"/>
</dbReference>
<dbReference type="OrthoDB" id="16820at2759"/>
<sequence length="485" mass="53707">MTMHVEVGPDSTAPPHSSGIKVIIIGLGIGGLAAAIECHRKGHSVIAFDKAQELKPVGLFIPSSLFFPPSRLLFPPVLRSEFSGDGIALAHNAVRVIEKWGKGTVGQELERLSSRLNTTVIYDQTGRFIAEDKLDGFKAGEGHLLPRGELSQVMYKHAKSLGIDMRLASEVDEYWEDENSAGVIVDGEKITADCVVACDGVNSKARRHIIGYEPELRSSGSCVFRGWMTTEEPLVGSHWLLSHTDQADQVKVFAGDGVHVLLSTIQHGKMVFWLCTHKDNDCYDRKKEAPPTPEVDGMIHLIRDWPMRGQIESTIRKTLAKNVMHYPLLIREALSNWRSKGGRMVIIGDAAHPFLPVSGQGAAQAIEDAAVLAITLHLAGKEEVPLALHALEKIRLPRTALLQRSSLELERFWLNIDWPEVEKCPELLTIPRPKWIHGHDCQTHAYTEFAKVVSAIQMREEYHPLGGPRDSTNGESLLALLRQDT</sequence>
<name>A0A5N7C2X9_PETAA</name>
<dbReference type="SUPFAM" id="SSF51905">
    <property type="entry name" value="FAD/NAD(P)-binding domain"/>
    <property type="match status" value="1"/>
</dbReference>
<evidence type="ECO:0000313" key="8">
    <source>
        <dbReference type="EMBL" id="KAE8388455.1"/>
    </source>
</evidence>
<dbReference type="AlphaFoldDB" id="A0A5N7C2X9"/>
<organism evidence="8">
    <name type="scientific">Petromyces alliaceus</name>
    <name type="common">Aspergillus alliaceus</name>
    <dbReference type="NCBI Taxonomy" id="209559"/>
    <lineage>
        <taxon>Eukaryota</taxon>
        <taxon>Fungi</taxon>
        <taxon>Dikarya</taxon>
        <taxon>Ascomycota</taxon>
        <taxon>Pezizomycotina</taxon>
        <taxon>Eurotiomycetes</taxon>
        <taxon>Eurotiomycetidae</taxon>
        <taxon>Eurotiales</taxon>
        <taxon>Aspergillaceae</taxon>
        <taxon>Aspergillus</taxon>
        <taxon>Aspergillus subgen. Circumdati</taxon>
    </lineage>
</organism>
<dbReference type="EMBL" id="ML735278">
    <property type="protein sequence ID" value="KAE8388455.1"/>
    <property type="molecule type" value="Genomic_DNA"/>
</dbReference>
<feature type="domain" description="FAD-dependent oxidoreductase 2 FAD-binding" evidence="6">
    <location>
        <begin position="22"/>
        <end position="53"/>
    </location>
</feature>
<evidence type="ECO:0000259" key="7">
    <source>
        <dbReference type="Pfam" id="PF01494"/>
    </source>
</evidence>
<keyword evidence="5" id="KW-0503">Monooxygenase</keyword>
<dbReference type="Gene3D" id="3.50.50.60">
    <property type="entry name" value="FAD/NAD(P)-binding domain"/>
    <property type="match status" value="2"/>
</dbReference>
<dbReference type="PRINTS" id="PR00420">
    <property type="entry name" value="RNGMNOXGNASE"/>
</dbReference>
<comment type="similarity">
    <text evidence="1">Belongs to the paxM FAD-dependent monooxygenase family.</text>
</comment>
<accession>A0A5N7C2X9</accession>
<keyword evidence="3" id="KW-0274">FAD</keyword>
<keyword evidence="2" id="KW-0285">Flavoprotein</keyword>
<evidence type="ECO:0000256" key="2">
    <source>
        <dbReference type="ARBA" id="ARBA00022630"/>
    </source>
</evidence>
<evidence type="ECO:0000256" key="4">
    <source>
        <dbReference type="ARBA" id="ARBA00023002"/>
    </source>
</evidence>
<evidence type="ECO:0000256" key="1">
    <source>
        <dbReference type="ARBA" id="ARBA00007992"/>
    </source>
</evidence>